<gene>
    <name evidence="3" type="ORF">RSO01_54750</name>
</gene>
<dbReference type="Pfam" id="PF00144">
    <property type="entry name" value="Beta-lactamase"/>
    <property type="match status" value="1"/>
</dbReference>
<evidence type="ECO:0000313" key="4">
    <source>
        <dbReference type="Proteomes" id="UP000321058"/>
    </source>
</evidence>
<dbReference type="PANTHER" id="PTHR43283">
    <property type="entry name" value="BETA-LACTAMASE-RELATED"/>
    <property type="match status" value="1"/>
</dbReference>
<evidence type="ECO:0000259" key="2">
    <source>
        <dbReference type="Pfam" id="PF00144"/>
    </source>
</evidence>
<dbReference type="Proteomes" id="UP000321058">
    <property type="component" value="Unassembled WGS sequence"/>
</dbReference>
<reference evidence="3 4" key="1">
    <citation type="submission" date="2019-07" db="EMBL/GenBank/DDBJ databases">
        <title>Whole genome shotgun sequence of Reyranella soli NBRC 108950.</title>
        <authorList>
            <person name="Hosoyama A."/>
            <person name="Uohara A."/>
            <person name="Ohji S."/>
            <person name="Ichikawa N."/>
        </authorList>
    </citation>
    <scope>NUCLEOTIDE SEQUENCE [LARGE SCALE GENOMIC DNA]</scope>
    <source>
        <strain evidence="3 4">NBRC 108950</strain>
    </source>
</reference>
<dbReference type="PANTHER" id="PTHR43283:SF7">
    <property type="entry name" value="BETA-LACTAMASE-RELATED DOMAIN-CONTAINING PROTEIN"/>
    <property type="match status" value="1"/>
</dbReference>
<dbReference type="InterPro" id="IPR050789">
    <property type="entry name" value="Diverse_Enzym_Activities"/>
</dbReference>
<dbReference type="InterPro" id="IPR001466">
    <property type="entry name" value="Beta-lactam-related"/>
</dbReference>
<dbReference type="AlphaFoldDB" id="A0A512NH75"/>
<accession>A0A512NH75</accession>
<dbReference type="Gene3D" id="3.40.710.10">
    <property type="entry name" value="DD-peptidase/beta-lactamase superfamily"/>
    <property type="match status" value="1"/>
</dbReference>
<keyword evidence="1" id="KW-0732">Signal</keyword>
<sequence length="462" mass="50625">MKLCALRLVAAVLCLLLAAQLAAAGDRFPGAAWERVDPETTGWSRDKLAKAEQWSQHIGSIAVMVVHRGAVVAEWGDTSATTPLASVRKSLLSALIGIAVERGEIRLWQPIGGLGIDDNEPSLTAEEKSATVRDLLMARSGIYHATLYETAAMAAQRPRRYSHKPGSFWYYNNWDFNALGTIYEHAVRSSIFDAFEREIARPIGMQDYRPSDGEYFTGASSVHPAYPIKMSARDLARFALLYLHKGRWQDRQVVPAQWVEESTQPYSRSEYGPGYGYLWWTGPFDGGFAPSVEPPQGTFFAQGAGGQYAFVIPGYDLVVVRRGPHVDGGASYREIGRLLWLVLDAGGFRDIGPDASIAAAWTAPATGETLQRILPGKTLIYGETASQGPYRIRLNADGSAVVLRGRELTELDTGSWSVRDGQLCRAWKKLGSQCSAVISDGAKIQLFDRAGLMTIDGRFADD</sequence>
<evidence type="ECO:0000313" key="3">
    <source>
        <dbReference type="EMBL" id="GEP58309.1"/>
    </source>
</evidence>
<evidence type="ECO:0000256" key="1">
    <source>
        <dbReference type="SAM" id="SignalP"/>
    </source>
</evidence>
<keyword evidence="4" id="KW-1185">Reference proteome</keyword>
<dbReference type="OrthoDB" id="9814204at2"/>
<dbReference type="SUPFAM" id="SSF56601">
    <property type="entry name" value="beta-lactamase/transpeptidase-like"/>
    <property type="match status" value="1"/>
</dbReference>
<proteinExistence type="predicted"/>
<protein>
    <recommendedName>
        <fullName evidence="2">Beta-lactamase-related domain-containing protein</fullName>
    </recommendedName>
</protein>
<organism evidence="3 4">
    <name type="scientific">Reyranella soli</name>
    <dbReference type="NCBI Taxonomy" id="1230389"/>
    <lineage>
        <taxon>Bacteria</taxon>
        <taxon>Pseudomonadati</taxon>
        <taxon>Pseudomonadota</taxon>
        <taxon>Alphaproteobacteria</taxon>
        <taxon>Hyphomicrobiales</taxon>
        <taxon>Reyranellaceae</taxon>
        <taxon>Reyranella</taxon>
    </lineage>
</organism>
<name>A0A512NH75_9HYPH</name>
<feature type="domain" description="Beta-lactamase-related" evidence="2">
    <location>
        <begin position="46"/>
        <end position="320"/>
    </location>
</feature>
<dbReference type="EMBL" id="BKAJ01000097">
    <property type="protein sequence ID" value="GEP58309.1"/>
    <property type="molecule type" value="Genomic_DNA"/>
</dbReference>
<feature type="signal peptide" evidence="1">
    <location>
        <begin position="1"/>
        <end position="24"/>
    </location>
</feature>
<comment type="caution">
    <text evidence="3">The sequence shown here is derived from an EMBL/GenBank/DDBJ whole genome shotgun (WGS) entry which is preliminary data.</text>
</comment>
<dbReference type="RefSeq" id="WP_147153416.1">
    <property type="nucleotide sequence ID" value="NZ_BKAJ01000097.1"/>
</dbReference>
<dbReference type="InterPro" id="IPR012338">
    <property type="entry name" value="Beta-lactam/transpept-like"/>
</dbReference>
<feature type="chain" id="PRO_5021867221" description="Beta-lactamase-related domain-containing protein" evidence="1">
    <location>
        <begin position="25"/>
        <end position="462"/>
    </location>
</feature>